<dbReference type="Pfam" id="PF01826">
    <property type="entry name" value="TIL"/>
    <property type="match status" value="1"/>
</dbReference>
<evidence type="ECO:0000313" key="5">
    <source>
        <dbReference type="Proteomes" id="UP000837857"/>
    </source>
</evidence>
<name>A0ABN8HSZ0_9NEOP</name>
<keyword evidence="5" id="KW-1185">Reference proteome</keyword>
<accession>A0ABN8HSZ0</accession>
<reference evidence="4" key="1">
    <citation type="submission" date="2022-03" db="EMBL/GenBank/DDBJ databases">
        <authorList>
            <person name="Martin H S."/>
        </authorList>
    </citation>
    <scope>NUCLEOTIDE SEQUENCE</scope>
</reference>
<dbReference type="InterPro" id="IPR051368">
    <property type="entry name" value="SerProtInhib-TIL_Domain"/>
</dbReference>
<sequence length="195" mass="21572">MVTASCIDQNQPFECPLNESYYKCSLESVKPTGESINTLAKYWDRPIVANAVTMKMYSYPLLPMLVVASSATVTGSPFDEDRPFNCPANEKFYKCSSEVCYKTCNHLELPPPCTLISPSCYEPACECVDGYLRNSNGTCIPSKNCSSVESVSVSSVVKHRAFASSAIGTVPPVDENQRFECPENEKYYKCGFEVN</sequence>
<feature type="non-terminal residue" evidence="4">
    <location>
        <position position="1"/>
    </location>
</feature>
<dbReference type="Gene3D" id="2.10.25.10">
    <property type="entry name" value="Laminin"/>
    <property type="match status" value="1"/>
</dbReference>
<protein>
    <recommendedName>
        <fullName evidence="3">TIL domain-containing protein</fullName>
    </recommendedName>
</protein>
<proteinExistence type="predicted"/>
<evidence type="ECO:0000259" key="3">
    <source>
        <dbReference type="Pfam" id="PF01826"/>
    </source>
</evidence>
<keyword evidence="2" id="KW-1015">Disulfide bond</keyword>
<dbReference type="InterPro" id="IPR002919">
    <property type="entry name" value="TIL_dom"/>
</dbReference>
<dbReference type="Proteomes" id="UP000837857">
    <property type="component" value="Chromosome 12"/>
</dbReference>
<dbReference type="CDD" id="cd19941">
    <property type="entry name" value="TIL"/>
    <property type="match status" value="1"/>
</dbReference>
<organism evidence="4 5">
    <name type="scientific">Iphiclides podalirius</name>
    <name type="common">scarce swallowtail</name>
    <dbReference type="NCBI Taxonomy" id="110791"/>
    <lineage>
        <taxon>Eukaryota</taxon>
        <taxon>Metazoa</taxon>
        <taxon>Ecdysozoa</taxon>
        <taxon>Arthropoda</taxon>
        <taxon>Hexapoda</taxon>
        <taxon>Insecta</taxon>
        <taxon>Pterygota</taxon>
        <taxon>Neoptera</taxon>
        <taxon>Endopterygota</taxon>
        <taxon>Lepidoptera</taxon>
        <taxon>Glossata</taxon>
        <taxon>Ditrysia</taxon>
        <taxon>Papilionoidea</taxon>
        <taxon>Papilionidae</taxon>
        <taxon>Papilioninae</taxon>
        <taxon>Iphiclides</taxon>
    </lineage>
</organism>
<keyword evidence="1" id="KW-0646">Protease inhibitor</keyword>
<feature type="domain" description="TIL" evidence="3">
    <location>
        <begin position="86"/>
        <end position="145"/>
    </location>
</feature>
<evidence type="ECO:0000313" key="4">
    <source>
        <dbReference type="EMBL" id="CAH2040675.1"/>
    </source>
</evidence>
<dbReference type="EMBL" id="OW152824">
    <property type="protein sequence ID" value="CAH2040675.1"/>
    <property type="molecule type" value="Genomic_DNA"/>
</dbReference>
<dbReference type="SUPFAM" id="SSF57567">
    <property type="entry name" value="Serine protease inhibitors"/>
    <property type="match status" value="1"/>
</dbReference>
<gene>
    <name evidence="4" type="ORF">IPOD504_LOCUS2727</name>
</gene>
<evidence type="ECO:0000256" key="2">
    <source>
        <dbReference type="ARBA" id="ARBA00023157"/>
    </source>
</evidence>
<evidence type="ECO:0000256" key="1">
    <source>
        <dbReference type="ARBA" id="ARBA00022690"/>
    </source>
</evidence>
<dbReference type="PANTHER" id="PTHR23259:SF70">
    <property type="entry name" value="ACCESSORY GLAND PROTEIN ACP62F-RELATED"/>
    <property type="match status" value="1"/>
</dbReference>
<dbReference type="PANTHER" id="PTHR23259">
    <property type="entry name" value="RIDDLE"/>
    <property type="match status" value="1"/>
</dbReference>
<dbReference type="InterPro" id="IPR036084">
    <property type="entry name" value="Ser_inhib-like_sf"/>
</dbReference>